<organism evidence="6 7">
    <name type="scientific">Candidatus Taylorbacteria bacterium RIFCSPHIGHO2_02_FULL_43_32b</name>
    <dbReference type="NCBI Taxonomy" id="1802306"/>
    <lineage>
        <taxon>Bacteria</taxon>
        <taxon>Candidatus Tayloriibacteriota</taxon>
    </lineage>
</organism>
<sequence>MKKIIKDQVTGFVEFIRARGVVGFTVGFVIGGAVSTTVKALVDDIINPLIGLLLSPAETLTGLVLVIGSSTLKVGNFLNNVINLVVIMAVVYFALKLFRLDRLDKQKP</sequence>
<dbReference type="STRING" id="1802306.A3C72_04885"/>
<protein>
    <recommendedName>
        <fullName evidence="8">Mechanosensitive ion channel protein MscL</fullName>
    </recommendedName>
</protein>
<dbReference type="InterPro" id="IPR036019">
    <property type="entry name" value="MscL_channel"/>
</dbReference>
<evidence type="ECO:0000256" key="4">
    <source>
        <dbReference type="ARBA" id="ARBA00023136"/>
    </source>
</evidence>
<comment type="caution">
    <text evidence="6">The sequence shown here is derived from an EMBL/GenBank/DDBJ whole genome shotgun (WGS) entry which is preliminary data.</text>
</comment>
<proteinExistence type="predicted"/>
<dbReference type="Pfam" id="PF01741">
    <property type="entry name" value="MscL"/>
    <property type="match status" value="1"/>
</dbReference>
<accession>A0A1G2MPE5</accession>
<dbReference type="GO" id="GO:0008381">
    <property type="term" value="F:mechanosensitive monoatomic ion channel activity"/>
    <property type="evidence" value="ECO:0007669"/>
    <property type="project" value="TreeGrafter"/>
</dbReference>
<dbReference type="AlphaFoldDB" id="A0A1G2MPE5"/>
<reference evidence="6 7" key="1">
    <citation type="journal article" date="2016" name="Nat. Commun.">
        <title>Thousands of microbial genomes shed light on interconnected biogeochemical processes in an aquifer system.</title>
        <authorList>
            <person name="Anantharaman K."/>
            <person name="Brown C.T."/>
            <person name="Hug L.A."/>
            <person name="Sharon I."/>
            <person name="Castelle C.J."/>
            <person name="Probst A.J."/>
            <person name="Thomas B.C."/>
            <person name="Singh A."/>
            <person name="Wilkins M.J."/>
            <person name="Karaoz U."/>
            <person name="Brodie E.L."/>
            <person name="Williams K.H."/>
            <person name="Hubbard S.S."/>
            <person name="Banfield J.F."/>
        </authorList>
    </citation>
    <scope>NUCLEOTIDE SEQUENCE [LARGE SCALE GENOMIC DNA]</scope>
</reference>
<evidence type="ECO:0000256" key="5">
    <source>
        <dbReference type="SAM" id="Phobius"/>
    </source>
</evidence>
<comment type="subcellular location">
    <subcellularLocation>
        <location evidence="1">Membrane</location>
        <topology evidence="1">Multi-pass membrane protein</topology>
    </subcellularLocation>
</comment>
<dbReference type="PANTHER" id="PTHR30266">
    <property type="entry name" value="MECHANOSENSITIVE CHANNEL MSCL"/>
    <property type="match status" value="1"/>
</dbReference>
<dbReference type="GO" id="GO:0016020">
    <property type="term" value="C:membrane"/>
    <property type="evidence" value="ECO:0007669"/>
    <property type="project" value="UniProtKB-SubCell"/>
</dbReference>
<evidence type="ECO:0000256" key="1">
    <source>
        <dbReference type="ARBA" id="ARBA00004141"/>
    </source>
</evidence>
<evidence type="ECO:0000313" key="7">
    <source>
        <dbReference type="Proteomes" id="UP000177130"/>
    </source>
</evidence>
<feature type="transmembrane region" description="Helical" evidence="5">
    <location>
        <begin position="49"/>
        <end position="69"/>
    </location>
</feature>
<dbReference type="Gene3D" id="1.10.1200.120">
    <property type="entry name" value="Large-conductance mechanosensitive channel, MscL, domain 1"/>
    <property type="match status" value="1"/>
</dbReference>
<name>A0A1G2MPE5_9BACT</name>
<keyword evidence="2 5" id="KW-0812">Transmembrane</keyword>
<evidence type="ECO:0000256" key="2">
    <source>
        <dbReference type="ARBA" id="ARBA00022692"/>
    </source>
</evidence>
<gene>
    <name evidence="6" type="ORF">A3C72_04885</name>
</gene>
<dbReference type="InterPro" id="IPR037673">
    <property type="entry name" value="MSC/AndL"/>
</dbReference>
<keyword evidence="3 5" id="KW-1133">Transmembrane helix</keyword>
<feature type="transmembrane region" description="Helical" evidence="5">
    <location>
        <begin position="81"/>
        <end position="98"/>
    </location>
</feature>
<dbReference type="PANTHER" id="PTHR30266:SF2">
    <property type="entry name" value="LARGE-CONDUCTANCE MECHANOSENSITIVE CHANNEL"/>
    <property type="match status" value="1"/>
</dbReference>
<evidence type="ECO:0000256" key="3">
    <source>
        <dbReference type="ARBA" id="ARBA00022989"/>
    </source>
</evidence>
<feature type="transmembrane region" description="Helical" evidence="5">
    <location>
        <begin position="20"/>
        <end position="42"/>
    </location>
</feature>
<evidence type="ECO:0008006" key="8">
    <source>
        <dbReference type="Google" id="ProtNLM"/>
    </source>
</evidence>
<dbReference type="Proteomes" id="UP000177130">
    <property type="component" value="Unassembled WGS sequence"/>
</dbReference>
<evidence type="ECO:0000313" key="6">
    <source>
        <dbReference type="EMBL" id="OHA24872.1"/>
    </source>
</evidence>
<dbReference type="SUPFAM" id="SSF81330">
    <property type="entry name" value="Gated mechanosensitive channel"/>
    <property type="match status" value="1"/>
</dbReference>
<keyword evidence="4 5" id="KW-0472">Membrane</keyword>
<dbReference type="EMBL" id="MHRK01000003">
    <property type="protein sequence ID" value="OHA24872.1"/>
    <property type="molecule type" value="Genomic_DNA"/>
</dbReference>